<dbReference type="EMBL" id="BPLR01018947">
    <property type="protein sequence ID" value="GIZ03441.1"/>
    <property type="molecule type" value="Genomic_DNA"/>
</dbReference>
<keyword evidence="2" id="KW-1185">Reference proteome</keyword>
<name>A0AAV4YBS1_CAEEX</name>
<gene>
    <name evidence="1" type="ORF">CEXT_700031</name>
</gene>
<protein>
    <submittedName>
        <fullName evidence="1">Uncharacterized protein</fullName>
    </submittedName>
</protein>
<dbReference type="AlphaFoldDB" id="A0AAV4YBS1"/>
<accession>A0AAV4YBS1</accession>
<dbReference type="Proteomes" id="UP001054945">
    <property type="component" value="Unassembled WGS sequence"/>
</dbReference>
<evidence type="ECO:0000313" key="2">
    <source>
        <dbReference type="Proteomes" id="UP001054945"/>
    </source>
</evidence>
<proteinExistence type="predicted"/>
<organism evidence="1 2">
    <name type="scientific">Caerostris extrusa</name>
    <name type="common">Bark spider</name>
    <name type="synonym">Caerostris bankana</name>
    <dbReference type="NCBI Taxonomy" id="172846"/>
    <lineage>
        <taxon>Eukaryota</taxon>
        <taxon>Metazoa</taxon>
        <taxon>Ecdysozoa</taxon>
        <taxon>Arthropoda</taxon>
        <taxon>Chelicerata</taxon>
        <taxon>Arachnida</taxon>
        <taxon>Araneae</taxon>
        <taxon>Araneomorphae</taxon>
        <taxon>Entelegynae</taxon>
        <taxon>Araneoidea</taxon>
        <taxon>Araneidae</taxon>
        <taxon>Caerostris</taxon>
    </lineage>
</organism>
<evidence type="ECO:0000313" key="1">
    <source>
        <dbReference type="EMBL" id="GIZ03441.1"/>
    </source>
</evidence>
<comment type="caution">
    <text evidence="1">The sequence shown here is derived from an EMBL/GenBank/DDBJ whole genome shotgun (WGS) entry which is preliminary data.</text>
</comment>
<reference evidence="1 2" key="1">
    <citation type="submission" date="2021-06" db="EMBL/GenBank/DDBJ databases">
        <title>Caerostris extrusa draft genome.</title>
        <authorList>
            <person name="Kono N."/>
            <person name="Arakawa K."/>
        </authorList>
    </citation>
    <scope>NUCLEOTIDE SEQUENCE [LARGE SCALE GENOMIC DNA]</scope>
</reference>
<sequence>MDSLLIHILLFLDSSPLDIHSPLLRKTHSGYSITTVNLEIPASTLFYFEIHRVYSRLTWKEAFSFSYPRHGNTTEGYPS</sequence>